<accession>A0A917IPZ5</accession>
<comment type="caution">
    <text evidence="2">The sequence shown here is derived from an EMBL/GenBank/DDBJ whole genome shotgun (WGS) entry which is preliminary data.</text>
</comment>
<dbReference type="Pfam" id="PF00814">
    <property type="entry name" value="TsaD"/>
    <property type="match status" value="1"/>
</dbReference>
<dbReference type="InterPro" id="IPR022496">
    <property type="entry name" value="T6A_TsaB"/>
</dbReference>
<proteinExistence type="predicted"/>
<dbReference type="CDD" id="cd24032">
    <property type="entry name" value="ASKHA_NBD_TsaB"/>
    <property type="match status" value="1"/>
</dbReference>
<evidence type="ECO:0000313" key="3">
    <source>
        <dbReference type="Proteomes" id="UP000600171"/>
    </source>
</evidence>
<dbReference type="PANTHER" id="PTHR11735">
    <property type="entry name" value="TRNA N6-ADENOSINE THREONYLCARBAMOYLTRANSFERASE"/>
    <property type="match status" value="1"/>
</dbReference>
<reference evidence="2 3" key="1">
    <citation type="journal article" date="2014" name="Int. J. Syst. Evol. Microbiol.">
        <title>Complete genome sequence of Corynebacterium casei LMG S-19264T (=DSM 44701T), isolated from a smear-ripened cheese.</title>
        <authorList>
            <consortium name="US DOE Joint Genome Institute (JGI-PGF)"/>
            <person name="Walter F."/>
            <person name="Albersmeier A."/>
            <person name="Kalinowski J."/>
            <person name="Ruckert C."/>
        </authorList>
    </citation>
    <scope>NUCLEOTIDE SEQUENCE [LARGE SCALE GENOMIC DNA]</scope>
    <source>
        <strain evidence="2 3">CCM 8669</strain>
    </source>
</reference>
<dbReference type="Gene3D" id="3.30.420.40">
    <property type="match status" value="2"/>
</dbReference>
<evidence type="ECO:0000259" key="1">
    <source>
        <dbReference type="Pfam" id="PF00814"/>
    </source>
</evidence>
<dbReference type="InterPro" id="IPR000905">
    <property type="entry name" value="Gcp-like_dom"/>
</dbReference>
<gene>
    <name evidence="2" type="ORF">GCM10007359_08350</name>
</gene>
<feature type="domain" description="Gcp-like" evidence="1">
    <location>
        <begin position="35"/>
        <end position="160"/>
    </location>
</feature>
<evidence type="ECO:0000313" key="2">
    <source>
        <dbReference type="EMBL" id="GGH60311.1"/>
    </source>
</evidence>
<dbReference type="NCBIfam" id="TIGR03725">
    <property type="entry name" value="T6A_YeaZ"/>
    <property type="match status" value="1"/>
</dbReference>
<dbReference type="EMBL" id="BMDC01000001">
    <property type="protein sequence ID" value="GGH60311.1"/>
    <property type="molecule type" value="Genomic_DNA"/>
</dbReference>
<dbReference type="AlphaFoldDB" id="A0A917IPZ5"/>
<organism evidence="2 3">
    <name type="scientific">Rothia aerolata</name>
    <dbReference type="NCBI Taxonomy" id="1812262"/>
    <lineage>
        <taxon>Bacteria</taxon>
        <taxon>Bacillati</taxon>
        <taxon>Actinomycetota</taxon>
        <taxon>Actinomycetes</taxon>
        <taxon>Micrococcales</taxon>
        <taxon>Micrococcaceae</taxon>
        <taxon>Rothia</taxon>
    </lineage>
</organism>
<dbReference type="RefSeq" id="WP_188359044.1">
    <property type="nucleotide sequence ID" value="NZ_BMDC01000001.1"/>
</dbReference>
<dbReference type="SUPFAM" id="SSF53067">
    <property type="entry name" value="Actin-like ATPase domain"/>
    <property type="match status" value="2"/>
</dbReference>
<dbReference type="GO" id="GO:0002949">
    <property type="term" value="P:tRNA threonylcarbamoyladenosine modification"/>
    <property type="evidence" value="ECO:0007669"/>
    <property type="project" value="InterPro"/>
</dbReference>
<name>A0A917IPZ5_9MICC</name>
<dbReference type="InterPro" id="IPR043129">
    <property type="entry name" value="ATPase_NBD"/>
</dbReference>
<dbReference type="GO" id="GO:0005829">
    <property type="term" value="C:cytosol"/>
    <property type="evidence" value="ECO:0007669"/>
    <property type="project" value="TreeGrafter"/>
</dbReference>
<dbReference type="PANTHER" id="PTHR11735:SF11">
    <property type="entry name" value="TRNA THREONYLCARBAMOYLADENOSINE BIOSYNTHESIS PROTEIN TSAB"/>
    <property type="match status" value="1"/>
</dbReference>
<protein>
    <submittedName>
        <fullName evidence="2">tRNA (Adenosine(37)-N6)-threonylcarbamoyltransferase complex dimerization subunit type 1 TsaB</fullName>
    </submittedName>
</protein>
<keyword evidence="3" id="KW-1185">Reference proteome</keyword>
<dbReference type="Proteomes" id="UP000600171">
    <property type="component" value="Unassembled WGS sequence"/>
</dbReference>
<sequence>MLVLAIDSSATASVALARLHETGYDLLAVRETDDTRSHAEVMAPFVREVLDDAGVASSDLDALVCGTGPGPFTGLRAGIVTARTLGFAWNLPVYGMMSLTALAEEVFDSALAAGHTEILVATDARRREVYSARYALSAGGYELLEGLTVGKAEELADLPAYGRGAGLYPDALQAVEGFSDLQPRARFLLAAAARAGIENLSTDTSALYLRESDAKVPAARKKASA</sequence>